<keyword evidence="3" id="KW-1185">Reference proteome</keyword>
<evidence type="ECO:0000313" key="2">
    <source>
        <dbReference type="EMBL" id="MDK9497077.1"/>
    </source>
</evidence>
<feature type="signal peptide" evidence="1">
    <location>
        <begin position="1"/>
        <end position="27"/>
    </location>
</feature>
<sequence length="153" mass="14828">MNRLTLLAAGAAGLTALTALTGVPAVAATPAAPTETVTSCGSPGLQAGLNTRVCAEVTGTTVVVYGKVGLAGPPSPGSPAPQPKELLTTLSAEVAGGGAPVTQAKPVVFTSSALDVRGPAVSVPCGATVRAAFGVASFPWAARPVVHEVTVTC</sequence>
<dbReference type="RefSeq" id="WP_285342923.1">
    <property type="nucleotide sequence ID" value="NZ_JASITI010000017.1"/>
</dbReference>
<organism evidence="2 3">
    <name type="scientific">Streptomyces katrae</name>
    <dbReference type="NCBI Taxonomy" id="68223"/>
    <lineage>
        <taxon>Bacteria</taxon>
        <taxon>Bacillati</taxon>
        <taxon>Actinomycetota</taxon>
        <taxon>Actinomycetes</taxon>
        <taxon>Kitasatosporales</taxon>
        <taxon>Streptomycetaceae</taxon>
        <taxon>Streptomyces</taxon>
    </lineage>
</organism>
<name>A0ABT7GU18_9ACTN</name>
<keyword evidence="1" id="KW-0732">Signal</keyword>
<accession>A0ABT7GU18</accession>
<evidence type="ECO:0000256" key="1">
    <source>
        <dbReference type="SAM" id="SignalP"/>
    </source>
</evidence>
<dbReference type="EMBL" id="JASITI010000017">
    <property type="protein sequence ID" value="MDK9497077.1"/>
    <property type="molecule type" value="Genomic_DNA"/>
</dbReference>
<gene>
    <name evidence="2" type="ORF">QEZ40_001730</name>
</gene>
<proteinExistence type="predicted"/>
<dbReference type="Proteomes" id="UP001223390">
    <property type="component" value="Unassembled WGS sequence"/>
</dbReference>
<reference evidence="2 3" key="1">
    <citation type="submission" date="2023-05" db="EMBL/GenBank/DDBJ databases">
        <title>Sequencing and Assembly of Streptomyces sp. NP73.</title>
        <authorList>
            <person name="Konwar A.N."/>
            <person name="Saikia K."/>
            <person name="Thakur D."/>
        </authorList>
    </citation>
    <scope>NUCLEOTIDE SEQUENCE [LARGE SCALE GENOMIC DNA]</scope>
    <source>
        <strain evidence="2 3">NP73</strain>
    </source>
</reference>
<feature type="chain" id="PRO_5045173855" description="Secreted protein" evidence="1">
    <location>
        <begin position="28"/>
        <end position="153"/>
    </location>
</feature>
<protein>
    <recommendedName>
        <fullName evidence="4">Secreted protein</fullName>
    </recommendedName>
</protein>
<comment type="caution">
    <text evidence="2">The sequence shown here is derived from an EMBL/GenBank/DDBJ whole genome shotgun (WGS) entry which is preliminary data.</text>
</comment>
<evidence type="ECO:0008006" key="4">
    <source>
        <dbReference type="Google" id="ProtNLM"/>
    </source>
</evidence>
<evidence type="ECO:0000313" key="3">
    <source>
        <dbReference type="Proteomes" id="UP001223390"/>
    </source>
</evidence>